<name>A0A2V1DXF1_9PLEO</name>
<evidence type="ECO:0000313" key="1">
    <source>
        <dbReference type="EMBL" id="PVI02779.1"/>
    </source>
</evidence>
<dbReference type="Proteomes" id="UP000244855">
    <property type="component" value="Unassembled WGS sequence"/>
</dbReference>
<gene>
    <name evidence="1" type="ORF">DM02DRAFT_293266</name>
</gene>
<reference evidence="1 2" key="1">
    <citation type="journal article" date="2018" name="Sci. Rep.">
        <title>Comparative genomics provides insights into the lifestyle and reveals functional heterogeneity of dark septate endophytic fungi.</title>
        <authorList>
            <person name="Knapp D.G."/>
            <person name="Nemeth J.B."/>
            <person name="Barry K."/>
            <person name="Hainaut M."/>
            <person name="Henrissat B."/>
            <person name="Johnson J."/>
            <person name="Kuo A."/>
            <person name="Lim J.H.P."/>
            <person name="Lipzen A."/>
            <person name="Nolan M."/>
            <person name="Ohm R.A."/>
            <person name="Tamas L."/>
            <person name="Grigoriev I.V."/>
            <person name="Spatafora J.W."/>
            <person name="Nagy L.G."/>
            <person name="Kovacs G.M."/>
        </authorList>
    </citation>
    <scope>NUCLEOTIDE SEQUENCE [LARGE SCALE GENOMIC DNA]</scope>
    <source>
        <strain evidence="1 2">DSE2036</strain>
    </source>
</reference>
<dbReference type="AlphaFoldDB" id="A0A2V1DXF1"/>
<evidence type="ECO:0000313" key="2">
    <source>
        <dbReference type="Proteomes" id="UP000244855"/>
    </source>
</evidence>
<dbReference type="EMBL" id="KZ805339">
    <property type="protein sequence ID" value="PVI02779.1"/>
    <property type="molecule type" value="Genomic_DNA"/>
</dbReference>
<organism evidence="1 2">
    <name type="scientific">Periconia macrospinosa</name>
    <dbReference type="NCBI Taxonomy" id="97972"/>
    <lineage>
        <taxon>Eukaryota</taxon>
        <taxon>Fungi</taxon>
        <taxon>Dikarya</taxon>
        <taxon>Ascomycota</taxon>
        <taxon>Pezizomycotina</taxon>
        <taxon>Dothideomycetes</taxon>
        <taxon>Pleosporomycetidae</taxon>
        <taxon>Pleosporales</taxon>
        <taxon>Massarineae</taxon>
        <taxon>Periconiaceae</taxon>
        <taxon>Periconia</taxon>
    </lineage>
</organism>
<sequence length="153" mass="16972">MTCWRNPCCAVLPTVACFACFVESSFFCMAFFSIVGRDAGGSGTKKICPRSKRVFVPGQWAMGMKNQSSLTRTVKVIGSIAMCEAKQKKTSRQAFRNSKLAYSWLAASRPQSIPFIAIYRAALPLAGWSIHAMLPDQFLQIVRTENVVLVDQH</sequence>
<protein>
    <submittedName>
        <fullName evidence="1">Uncharacterized protein</fullName>
    </submittedName>
</protein>
<proteinExistence type="predicted"/>
<keyword evidence="2" id="KW-1185">Reference proteome</keyword>
<accession>A0A2V1DXF1</accession>